<gene>
    <name evidence="2" type="ORF">SAMN05661086_00135</name>
</gene>
<dbReference type="Gene3D" id="3.40.109.10">
    <property type="entry name" value="NADH Oxidase"/>
    <property type="match status" value="1"/>
</dbReference>
<dbReference type="Pfam" id="PF00881">
    <property type="entry name" value="Nitroreductase"/>
    <property type="match status" value="1"/>
</dbReference>
<feature type="domain" description="Nitroreductase" evidence="1">
    <location>
        <begin position="143"/>
        <end position="313"/>
    </location>
</feature>
<reference evidence="2 3" key="1">
    <citation type="submission" date="2016-10" db="EMBL/GenBank/DDBJ databases">
        <authorList>
            <person name="de Groot N.N."/>
        </authorList>
    </citation>
    <scope>NUCLEOTIDE SEQUENCE [LARGE SCALE GENOMIC DNA]</scope>
    <source>
        <strain evidence="2 3">743A</strain>
    </source>
</reference>
<dbReference type="AlphaFoldDB" id="A0A1I6HNY8"/>
<dbReference type="SUPFAM" id="SSF55469">
    <property type="entry name" value="FMN-dependent nitroreductase-like"/>
    <property type="match status" value="1"/>
</dbReference>
<evidence type="ECO:0000313" key="3">
    <source>
        <dbReference type="Proteomes" id="UP000199659"/>
    </source>
</evidence>
<accession>A0A1I6HNY8</accession>
<proteinExistence type="predicted"/>
<dbReference type="OrthoDB" id="9801593at2"/>
<dbReference type="STRING" id="37658.SAMN05661086_00135"/>
<dbReference type="InterPro" id="IPR052544">
    <property type="entry name" value="Bacteriocin_Proc_Enz"/>
</dbReference>
<keyword evidence="3" id="KW-1185">Reference proteome</keyword>
<protein>
    <submittedName>
        <fullName evidence="2">SagB-type dehydrogenase domain-containing protein</fullName>
    </submittedName>
</protein>
<dbReference type="EMBL" id="FOYZ01000001">
    <property type="protein sequence ID" value="SFR56165.1"/>
    <property type="molecule type" value="Genomic_DNA"/>
</dbReference>
<dbReference type="GO" id="GO:0016491">
    <property type="term" value="F:oxidoreductase activity"/>
    <property type="evidence" value="ECO:0007669"/>
    <property type="project" value="InterPro"/>
</dbReference>
<dbReference type="PANTHER" id="PTHR43745:SF2">
    <property type="entry name" value="NITROREDUCTASE MJ1384-RELATED"/>
    <property type="match status" value="1"/>
</dbReference>
<dbReference type="NCBIfam" id="TIGR03605">
    <property type="entry name" value="antibiot_sagB"/>
    <property type="match status" value="1"/>
</dbReference>
<dbReference type="PANTHER" id="PTHR43745">
    <property type="entry name" value="NITROREDUCTASE MJ1384-RELATED"/>
    <property type="match status" value="1"/>
</dbReference>
<evidence type="ECO:0000259" key="1">
    <source>
        <dbReference type="Pfam" id="PF00881"/>
    </source>
</evidence>
<dbReference type="CDD" id="cd02142">
    <property type="entry name" value="McbC_SagB-like_oxidoreductase"/>
    <property type="match status" value="1"/>
</dbReference>
<dbReference type="InterPro" id="IPR000415">
    <property type="entry name" value="Nitroreductase-like"/>
</dbReference>
<dbReference type="InterPro" id="IPR020051">
    <property type="entry name" value="SagB-type_dehydrogenase"/>
</dbReference>
<evidence type="ECO:0000313" key="2">
    <source>
        <dbReference type="EMBL" id="SFR56165.1"/>
    </source>
</evidence>
<dbReference type="InterPro" id="IPR029479">
    <property type="entry name" value="Nitroreductase"/>
</dbReference>
<dbReference type="Proteomes" id="UP000199659">
    <property type="component" value="Unassembled WGS sequence"/>
</dbReference>
<organism evidence="2 3">
    <name type="scientific">Anaeromicropila populeti</name>
    <dbReference type="NCBI Taxonomy" id="37658"/>
    <lineage>
        <taxon>Bacteria</taxon>
        <taxon>Bacillati</taxon>
        <taxon>Bacillota</taxon>
        <taxon>Clostridia</taxon>
        <taxon>Lachnospirales</taxon>
        <taxon>Lachnospiraceae</taxon>
        <taxon>Anaeromicropila</taxon>
    </lineage>
</organism>
<sequence length="328" mass="38411">MLSEDMYYWSPSIFWKSVQSNIQIEMFLYGDFVPSLFPKLYFLTQEGITIAKIIDEFPQVNPKKLKLFILDLIKKNILINRLLNPQELFYTQGRMYKNEYDDKLLFDMGAISAFKKEKLNRKLQVEDAERVDLSCDFEYDKTITERRSVRKFDENNKIPFLSLSKVLTILRQIKEKDKIRNYYASAGGLYPIDIFLYVKEDRVENLEKGVYYYCPSENSLYLVNPKAYIESKAHLFFNKDIFESSAFSIYMFYDADVSMPKYKGNAYFYACLDTGIIVSALNYAAETVGIGMCSIGEMDFNLVRSNFNLHRSHIYLHTIEAGLKCMNS</sequence>
<name>A0A1I6HNY8_9FIRM</name>